<dbReference type="InterPro" id="IPR001005">
    <property type="entry name" value="SANT/Myb"/>
</dbReference>
<dbReference type="Gramene" id="Pp3c17_23620V3.3">
    <property type="protein sequence ID" value="Pp3c17_23620V3.3"/>
    <property type="gene ID" value="Pp3c17_23620"/>
</dbReference>
<gene>
    <name evidence="6" type="primary">LOC112294219</name>
</gene>
<dbReference type="Pfam" id="PF00249">
    <property type="entry name" value="Myb_DNA-binding"/>
    <property type="match status" value="1"/>
</dbReference>
<dbReference type="EMBL" id="ABEU02000017">
    <property type="status" value="NOT_ANNOTATED_CDS"/>
    <property type="molecule type" value="Genomic_DNA"/>
</dbReference>
<keyword evidence="3" id="KW-0539">Nucleus</keyword>
<accession>A0A7I4F845</accession>
<dbReference type="Gene3D" id="1.10.10.60">
    <property type="entry name" value="Homeodomain-like"/>
    <property type="match status" value="1"/>
</dbReference>
<evidence type="ECO:0000256" key="3">
    <source>
        <dbReference type="ARBA" id="ARBA00023242"/>
    </source>
</evidence>
<dbReference type="GO" id="GO:0003677">
    <property type="term" value="F:DNA binding"/>
    <property type="evidence" value="ECO:0007669"/>
    <property type="project" value="InterPro"/>
</dbReference>
<dbReference type="InterPro" id="IPR006447">
    <property type="entry name" value="Myb_dom_plants"/>
</dbReference>
<dbReference type="PANTHER" id="PTHR31314">
    <property type="entry name" value="MYB FAMILY TRANSCRIPTION FACTOR PHL7-LIKE"/>
    <property type="match status" value="1"/>
</dbReference>
<keyword evidence="2" id="KW-0804">Transcription</keyword>
<dbReference type="InterPro" id="IPR046955">
    <property type="entry name" value="PHR1-like"/>
</dbReference>
<reference evidence="6 7" key="1">
    <citation type="journal article" date="2008" name="Science">
        <title>The Physcomitrella genome reveals evolutionary insights into the conquest of land by plants.</title>
        <authorList>
            <person name="Rensing S."/>
            <person name="Lang D."/>
            <person name="Zimmer A."/>
            <person name="Terry A."/>
            <person name="Salamov A."/>
            <person name="Shapiro H."/>
            <person name="Nishiyama T."/>
            <person name="Perroud P.-F."/>
            <person name="Lindquist E."/>
            <person name="Kamisugi Y."/>
            <person name="Tanahashi T."/>
            <person name="Sakakibara K."/>
            <person name="Fujita T."/>
            <person name="Oishi K."/>
            <person name="Shin-I T."/>
            <person name="Kuroki Y."/>
            <person name="Toyoda A."/>
            <person name="Suzuki Y."/>
            <person name="Hashimoto A."/>
            <person name="Yamaguchi K."/>
            <person name="Sugano A."/>
            <person name="Kohara Y."/>
            <person name="Fujiyama A."/>
            <person name="Anterola A."/>
            <person name="Aoki S."/>
            <person name="Ashton N."/>
            <person name="Barbazuk W.B."/>
            <person name="Barker E."/>
            <person name="Bennetzen J."/>
            <person name="Bezanilla M."/>
            <person name="Blankenship R."/>
            <person name="Cho S.H."/>
            <person name="Dutcher S."/>
            <person name="Estelle M."/>
            <person name="Fawcett J.A."/>
            <person name="Gundlach H."/>
            <person name="Hanada K."/>
            <person name="Heyl A."/>
            <person name="Hicks K.A."/>
            <person name="Hugh J."/>
            <person name="Lohr M."/>
            <person name="Mayer K."/>
            <person name="Melkozernov A."/>
            <person name="Murata T."/>
            <person name="Nelson D."/>
            <person name="Pils B."/>
            <person name="Prigge M."/>
            <person name="Reiss B."/>
            <person name="Renner T."/>
            <person name="Rombauts S."/>
            <person name="Rushton P."/>
            <person name="Sanderfoot A."/>
            <person name="Schween G."/>
            <person name="Shiu S.-H."/>
            <person name="Stueber K."/>
            <person name="Theodoulou F.L."/>
            <person name="Tu H."/>
            <person name="Van de Peer Y."/>
            <person name="Verrier P.J."/>
            <person name="Waters E."/>
            <person name="Wood A."/>
            <person name="Yang L."/>
            <person name="Cove D."/>
            <person name="Cuming A."/>
            <person name="Hasebe M."/>
            <person name="Lucas S."/>
            <person name="Mishler D.B."/>
            <person name="Reski R."/>
            <person name="Grigoriev I."/>
            <person name="Quatrano R.S."/>
            <person name="Boore J.L."/>
        </authorList>
    </citation>
    <scope>NUCLEOTIDE SEQUENCE [LARGE SCALE GENOMIC DNA]</scope>
    <source>
        <strain evidence="6 7">cv. Gransden 2004</strain>
    </source>
</reference>
<evidence type="ECO:0000313" key="6">
    <source>
        <dbReference type="EnsemblPlants" id="Pp3c17_23620V3.3"/>
    </source>
</evidence>
<evidence type="ECO:0000256" key="4">
    <source>
        <dbReference type="SAM" id="MobiDB-lite"/>
    </source>
</evidence>
<evidence type="ECO:0000313" key="7">
    <source>
        <dbReference type="Proteomes" id="UP000006727"/>
    </source>
</evidence>
<keyword evidence="1" id="KW-0805">Transcription regulation</keyword>
<reference evidence="6 7" key="2">
    <citation type="journal article" date="2018" name="Plant J.">
        <title>The Physcomitrella patens chromosome-scale assembly reveals moss genome structure and evolution.</title>
        <authorList>
            <person name="Lang D."/>
            <person name="Ullrich K.K."/>
            <person name="Murat F."/>
            <person name="Fuchs J."/>
            <person name="Jenkins J."/>
            <person name="Haas F.B."/>
            <person name="Piednoel M."/>
            <person name="Gundlach H."/>
            <person name="Van Bel M."/>
            <person name="Meyberg R."/>
            <person name="Vives C."/>
            <person name="Morata J."/>
            <person name="Symeonidi A."/>
            <person name="Hiss M."/>
            <person name="Muchero W."/>
            <person name="Kamisugi Y."/>
            <person name="Saleh O."/>
            <person name="Blanc G."/>
            <person name="Decker E.L."/>
            <person name="van Gessel N."/>
            <person name="Grimwood J."/>
            <person name="Hayes R.D."/>
            <person name="Graham S.W."/>
            <person name="Gunter L.E."/>
            <person name="McDaniel S.F."/>
            <person name="Hoernstein S.N.W."/>
            <person name="Larsson A."/>
            <person name="Li F.W."/>
            <person name="Perroud P.F."/>
            <person name="Phillips J."/>
            <person name="Ranjan P."/>
            <person name="Rokshar D.S."/>
            <person name="Rothfels C.J."/>
            <person name="Schneider L."/>
            <person name="Shu S."/>
            <person name="Stevenson D.W."/>
            <person name="Thummler F."/>
            <person name="Tillich M."/>
            <person name="Villarreal Aguilar J.C."/>
            <person name="Widiez T."/>
            <person name="Wong G.K."/>
            <person name="Wymore A."/>
            <person name="Zhang Y."/>
            <person name="Zimmer A.D."/>
            <person name="Quatrano R.S."/>
            <person name="Mayer K.F.X."/>
            <person name="Goodstein D."/>
            <person name="Casacuberta J.M."/>
            <person name="Vandepoele K."/>
            <person name="Reski R."/>
            <person name="Cuming A.C."/>
            <person name="Tuskan G.A."/>
            <person name="Maumus F."/>
            <person name="Salse J."/>
            <person name="Schmutz J."/>
            <person name="Rensing S.A."/>
        </authorList>
    </citation>
    <scope>NUCLEOTIDE SEQUENCE [LARGE SCALE GENOMIC DNA]</scope>
    <source>
        <strain evidence="6 7">cv. Gransden 2004</strain>
    </source>
</reference>
<proteinExistence type="predicted"/>
<organism evidence="6 7">
    <name type="scientific">Physcomitrium patens</name>
    <name type="common">Spreading-leaved earth moss</name>
    <name type="synonym">Physcomitrella patens</name>
    <dbReference type="NCBI Taxonomy" id="3218"/>
    <lineage>
        <taxon>Eukaryota</taxon>
        <taxon>Viridiplantae</taxon>
        <taxon>Streptophyta</taxon>
        <taxon>Embryophyta</taxon>
        <taxon>Bryophyta</taxon>
        <taxon>Bryophytina</taxon>
        <taxon>Bryopsida</taxon>
        <taxon>Funariidae</taxon>
        <taxon>Funariales</taxon>
        <taxon>Funariaceae</taxon>
        <taxon>Physcomitrium</taxon>
    </lineage>
</organism>
<evidence type="ECO:0000259" key="5">
    <source>
        <dbReference type="Pfam" id="PF00249"/>
    </source>
</evidence>
<dbReference type="GO" id="GO:0003700">
    <property type="term" value="F:DNA-binding transcription factor activity"/>
    <property type="evidence" value="ECO:0007669"/>
    <property type="project" value="InterPro"/>
</dbReference>
<feature type="region of interest" description="Disordered" evidence="4">
    <location>
        <begin position="11"/>
        <end position="32"/>
    </location>
</feature>
<feature type="domain" description="Myb-like" evidence="5">
    <location>
        <begin position="62"/>
        <end position="111"/>
    </location>
</feature>
<dbReference type="InterPro" id="IPR009057">
    <property type="entry name" value="Homeodomain-like_sf"/>
</dbReference>
<dbReference type="EnsemblPlants" id="Pp3c17_23620V3.3">
    <property type="protein sequence ID" value="Pp3c17_23620V3.3"/>
    <property type="gene ID" value="Pp3c17_23620"/>
</dbReference>
<dbReference type="AlphaFoldDB" id="A0A7I4F845"/>
<reference evidence="6" key="3">
    <citation type="submission" date="2020-12" db="UniProtKB">
        <authorList>
            <consortium name="EnsemblPlants"/>
        </authorList>
    </citation>
    <scope>IDENTIFICATION</scope>
</reference>
<dbReference type="NCBIfam" id="TIGR01557">
    <property type="entry name" value="myb_SHAQKYF"/>
    <property type="match status" value="1"/>
</dbReference>
<protein>
    <recommendedName>
        <fullName evidence="5">Myb-like domain-containing protein</fullName>
    </recommendedName>
</protein>
<keyword evidence="7" id="KW-1185">Reference proteome</keyword>
<evidence type="ECO:0000256" key="2">
    <source>
        <dbReference type="ARBA" id="ARBA00023163"/>
    </source>
</evidence>
<feature type="region of interest" description="Disordered" evidence="4">
    <location>
        <begin position="122"/>
        <end position="143"/>
    </location>
</feature>
<name>A0A7I4F845_PHYPA</name>
<dbReference type="PANTHER" id="PTHR31314:SF164">
    <property type="entry name" value="HTH MYB-TYPE DOMAIN-CONTAINING PROTEIN"/>
    <property type="match status" value="1"/>
</dbReference>
<evidence type="ECO:0000256" key="1">
    <source>
        <dbReference type="ARBA" id="ARBA00023015"/>
    </source>
</evidence>
<sequence length="262" mass="29885">MALGFDHFNHDRRGDESRISRRLPSTSRRSTQNIHAVTGEESLATFKRYRKARPYVRSSTHKLKWTLDLHQSFMCAVNRLGGKDTTPKRIVQCMGRDGITIAHVKSHLQMLRTGRINEEGMSSADSFPVADRHPEDSESCMTNLSPTERQADLLREAIEVLKELQSRKYGLLFGAAEAETLQRRVADSEAFHKHLDNLETHMFVPGKPLDDVVSEETSTTPFWKRAQHVDAVECATGRYRNDEEPLELNLTMATGARHLRHH</sequence>
<dbReference type="Proteomes" id="UP000006727">
    <property type="component" value="Chromosome 17"/>
</dbReference>
<dbReference type="SUPFAM" id="SSF46689">
    <property type="entry name" value="Homeodomain-like"/>
    <property type="match status" value="1"/>
</dbReference>